<proteinExistence type="predicted"/>
<accession>A0A6J0URG8</accession>
<dbReference type="KEGG" id="pvt:110086608"/>
<evidence type="ECO:0000256" key="5">
    <source>
        <dbReference type="PROSITE-ProRule" id="PRU00042"/>
    </source>
</evidence>
<keyword evidence="8" id="KW-1185">Reference proteome</keyword>
<sequence>MLNFMDFPRQDSLDAKRPLEPAEGPFPGPHPQQRRLQPHDPQEPPAQPPPQQHPPPPPQLLTEQLQEGAPHYLPGNFMGAPMNPETADFYFLSGQPSPPVNYTGSFFIKTEQCQDQESLFSLMSGILGLSPFSASEAPQRPPEAIYSIPEAIQNHLDLYSTCPPELNISVQPSLADQGYPTFTSPESLHQQVQTSPEGQASSHCLFNEKLMESKQDIKLSSISPSLEKFKPPCSHWDPLGQPQNYLPSEYPSSETFPSSETSQTVFPQLAPKTENVLSVSCQSELSCLSEQPGSFGQNLDFSCQPDTFPTQSQIPSDFAEAKIATLPHPLLQDFEPSLPQTELMPSLINPGDQRLHSTSSPSSLVSMADFLAHAPGSSASALGPSRNGSVLLEPKKRPRRGKCSSKCFCPKPHEKAFACPVENCIRSFARSDELNRHLRIHTGHKPFQCRICLRNFSRSDHLTTHIRTHTGEKPFSCDDCGRRFARSDEKKRHSKVHLKQKARAEEKLKGLGFYTVGLSFGTL</sequence>
<feature type="region of interest" description="Disordered" evidence="6">
    <location>
        <begin position="1"/>
        <end position="62"/>
    </location>
</feature>
<dbReference type="GO" id="GO:0005634">
    <property type="term" value="C:nucleus"/>
    <property type="evidence" value="ECO:0007669"/>
    <property type="project" value="UniProtKB-SubCell"/>
</dbReference>
<evidence type="ECO:0000259" key="7">
    <source>
        <dbReference type="PROSITE" id="PS50157"/>
    </source>
</evidence>
<feature type="compositionally biased region" description="Pro residues" evidence="6">
    <location>
        <begin position="43"/>
        <end position="59"/>
    </location>
</feature>
<dbReference type="AlphaFoldDB" id="A0A6J0URG8"/>
<dbReference type="GO" id="GO:0000981">
    <property type="term" value="F:DNA-binding transcription factor activity, RNA polymerase II-specific"/>
    <property type="evidence" value="ECO:0007669"/>
    <property type="project" value="TreeGrafter"/>
</dbReference>
<keyword evidence="3 5" id="KW-0863">Zinc-finger</keyword>
<feature type="compositionally biased region" description="Basic and acidic residues" evidence="6">
    <location>
        <begin position="8"/>
        <end position="20"/>
    </location>
</feature>
<dbReference type="Pfam" id="PF00096">
    <property type="entry name" value="zf-C2H2"/>
    <property type="match status" value="2"/>
</dbReference>
<dbReference type="GO" id="GO:0000978">
    <property type="term" value="F:RNA polymerase II cis-regulatory region sequence-specific DNA binding"/>
    <property type="evidence" value="ECO:0007669"/>
    <property type="project" value="TreeGrafter"/>
</dbReference>
<evidence type="ECO:0000256" key="1">
    <source>
        <dbReference type="ARBA" id="ARBA00022723"/>
    </source>
</evidence>
<dbReference type="PANTHER" id="PTHR23235">
    <property type="entry name" value="KRUEPPEL-LIKE TRANSCRIPTION FACTOR"/>
    <property type="match status" value="1"/>
</dbReference>
<evidence type="ECO:0000313" key="9">
    <source>
        <dbReference type="RefSeq" id="XP_020663297.2"/>
    </source>
</evidence>
<feature type="region of interest" description="Disordered" evidence="6">
    <location>
        <begin position="237"/>
        <end position="262"/>
    </location>
</feature>
<keyword evidence="4" id="KW-0862">Zinc</keyword>
<dbReference type="Gene3D" id="3.30.160.60">
    <property type="entry name" value="Classic Zinc Finger"/>
    <property type="match status" value="3"/>
</dbReference>
<protein>
    <submittedName>
        <fullName evidence="9">Early growth response protein 4</fullName>
    </submittedName>
</protein>
<dbReference type="PROSITE" id="PS00028">
    <property type="entry name" value="ZINC_FINGER_C2H2_1"/>
    <property type="match status" value="3"/>
</dbReference>
<feature type="domain" description="C2H2-type" evidence="7">
    <location>
        <begin position="447"/>
        <end position="474"/>
    </location>
</feature>
<evidence type="ECO:0000256" key="3">
    <source>
        <dbReference type="ARBA" id="ARBA00022771"/>
    </source>
</evidence>
<feature type="region of interest" description="Disordered" evidence="6">
    <location>
        <begin position="377"/>
        <end position="400"/>
    </location>
</feature>
<dbReference type="PANTHER" id="PTHR23235:SF58">
    <property type="entry name" value="EARLY GROWTH RESPONSE PROTEIN 4"/>
    <property type="match status" value="1"/>
</dbReference>
<evidence type="ECO:0000313" key="8">
    <source>
        <dbReference type="Proteomes" id="UP001652642"/>
    </source>
</evidence>
<reference evidence="9" key="1">
    <citation type="submission" date="2025-08" db="UniProtKB">
        <authorList>
            <consortium name="RefSeq"/>
        </authorList>
    </citation>
    <scope>IDENTIFICATION</scope>
</reference>
<dbReference type="SUPFAM" id="SSF57667">
    <property type="entry name" value="beta-beta-alpha zinc fingers"/>
    <property type="match status" value="2"/>
</dbReference>
<keyword evidence="2" id="KW-0677">Repeat</keyword>
<dbReference type="RefSeq" id="XP_020663297.2">
    <property type="nucleotide sequence ID" value="XM_020807638.2"/>
</dbReference>
<dbReference type="InterPro" id="IPR013087">
    <property type="entry name" value="Znf_C2H2_type"/>
</dbReference>
<dbReference type="GeneID" id="110086608"/>
<dbReference type="Proteomes" id="UP001652642">
    <property type="component" value="Chromosome 5"/>
</dbReference>
<dbReference type="GO" id="GO:0008270">
    <property type="term" value="F:zinc ion binding"/>
    <property type="evidence" value="ECO:0007669"/>
    <property type="project" value="UniProtKB-KW"/>
</dbReference>
<keyword evidence="1" id="KW-0479">Metal-binding</keyword>
<dbReference type="OrthoDB" id="8197458at2759"/>
<dbReference type="InterPro" id="IPR036236">
    <property type="entry name" value="Znf_C2H2_sf"/>
</dbReference>
<feature type="domain" description="C2H2-type" evidence="7">
    <location>
        <begin position="475"/>
        <end position="502"/>
    </location>
</feature>
<feature type="compositionally biased region" description="Low complexity" evidence="6">
    <location>
        <begin position="247"/>
        <end position="262"/>
    </location>
</feature>
<feature type="domain" description="C2H2-type" evidence="7">
    <location>
        <begin position="417"/>
        <end position="446"/>
    </location>
</feature>
<dbReference type="InParanoid" id="A0A6J0URG8"/>
<gene>
    <name evidence="9" type="primary">EGR4</name>
</gene>
<dbReference type="PROSITE" id="PS50157">
    <property type="entry name" value="ZINC_FINGER_C2H2_2"/>
    <property type="match status" value="3"/>
</dbReference>
<evidence type="ECO:0000256" key="6">
    <source>
        <dbReference type="SAM" id="MobiDB-lite"/>
    </source>
</evidence>
<evidence type="ECO:0000256" key="2">
    <source>
        <dbReference type="ARBA" id="ARBA00022737"/>
    </source>
</evidence>
<name>A0A6J0URG8_9SAUR</name>
<evidence type="ECO:0000256" key="4">
    <source>
        <dbReference type="ARBA" id="ARBA00022833"/>
    </source>
</evidence>
<organism evidence="8 9">
    <name type="scientific">Pogona vitticeps</name>
    <name type="common">central bearded dragon</name>
    <dbReference type="NCBI Taxonomy" id="103695"/>
    <lineage>
        <taxon>Eukaryota</taxon>
        <taxon>Metazoa</taxon>
        <taxon>Chordata</taxon>
        <taxon>Craniata</taxon>
        <taxon>Vertebrata</taxon>
        <taxon>Euteleostomi</taxon>
        <taxon>Lepidosauria</taxon>
        <taxon>Squamata</taxon>
        <taxon>Bifurcata</taxon>
        <taxon>Unidentata</taxon>
        <taxon>Episquamata</taxon>
        <taxon>Toxicofera</taxon>
        <taxon>Iguania</taxon>
        <taxon>Acrodonta</taxon>
        <taxon>Agamidae</taxon>
        <taxon>Amphibolurinae</taxon>
        <taxon>Pogona</taxon>
    </lineage>
</organism>
<dbReference type="SMART" id="SM00355">
    <property type="entry name" value="ZnF_C2H2"/>
    <property type="match status" value="3"/>
</dbReference>
<dbReference type="CTD" id="1961"/>